<comment type="caution">
    <text evidence="2">The sequence shown here is derived from an EMBL/GenBank/DDBJ whole genome shotgun (WGS) entry which is preliminary data.</text>
</comment>
<dbReference type="EMBL" id="LXQA010736644">
    <property type="protein sequence ID" value="MCI68451.1"/>
    <property type="molecule type" value="Genomic_DNA"/>
</dbReference>
<dbReference type="AlphaFoldDB" id="A0A392U4R2"/>
<feature type="compositionally biased region" description="Basic and acidic residues" evidence="1">
    <location>
        <begin position="32"/>
        <end position="53"/>
    </location>
</feature>
<reference evidence="2 3" key="1">
    <citation type="journal article" date="2018" name="Front. Plant Sci.">
        <title>Red Clover (Trifolium pratense) and Zigzag Clover (T. medium) - A Picture of Genomic Similarities and Differences.</title>
        <authorList>
            <person name="Dluhosova J."/>
            <person name="Istvanek J."/>
            <person name="Nedelnik J."/>
            <person name="Repkova J."/>
        </authorList>
    </citation>
    <scope>NUCLEOTIDE SEQUENCE [LARGE SCALE GENOMIC DNA]</scope>
    <source>
        <strain evidence="3">cv. 10/8</strain>
        <tissue evidence="2">Leaf</tissue>
    </source>
</reference>
<sequence length="66" mass="7334">MLEQAEKALTRVNALGFTFMEENASTACDSNPHLERPEINDVHETTSGKGIDLKTRVAETTSLEER</sequence>
<protein>
    <submittedName>
        <fullName evidence="2">Uncharacterized protein</fullName>
    </submittedName>
</protein>
<keyword evidence="3" id="KW-1185">Reference proteome</keyword>
<evidence type="ECO:0000256" key="1">
    <source>
        <dbReference type="SAM" id="MobiDB-lite"/>
    </source>
</evidence>
<evidence type="ECO:0000313" key="3">
    <source>
        <dbReference type="Proteomes" id="UP000265520"/>
    </source>
</evidence>
<proteinExistence type="predicted"/>
<dbReference type="Proteomes" id="UP000265520">
    <property type="component" value="Unassembled WGS sequence"/>
</dbReference>
<evidence type="ECO:0000313" key="2">
    <source>
        <dbReference type="EMBL" id="MCI68451.1"/>
    </source>
</evidence>
<organism evidence="2 3">
    <name type="scientific">Trifolium medium</name>
    <dbReference type="NCBI Taxonomy" id="97028"/>
    <lineage>
        <taxon>Eukaryota</taxon>
        <taxon>Viridiplantae</taxon>
        <taxon>Streptophyta</taxon>
        <taxon>Embryophyta</taxon>
        <taxon>Tracheophyta</taxon>
        <taxon>Spermatophyta</taxon>
        <taxon>Magnoliopsida</taxon>
        <taxon>eudicotyledons</taxon>
        <taxon>Gunneridae</taxon>
        <taxon>Pentapetalae</taxon>
        <taxon>rosids</taxon>
        <taxon>fabids</taxon>
        <taxon>Fabales</taxon>
        <taxon>Fabaceae</taxon>
        <taxon>Papilionoideae</taxon>
        <taxon>50 kb inversion clade</taxon>
        <taxon>NPAAA clade</taxon>
        <taxon>Hologalegina</taxon>
        <taxon>IRL clade</taxon>
        <taxon>Trifolieae</taxon>
        <taxon>Trifolium</taxon>
    </lineage>
</organism>
<feature type="region of interest" description="Disordered" evidence="1">
    <location>
        <begin position="27"/>
        <end position="53"/>
    </location>
</feature>
<feature type="non-terminal residue" evidence="2">
    <location>
        <position position="66"/>
    </location>
</feature>
<accession>A0A392U4R2</accession>
<name>A0A392U4R2_9FABA</name>